<dbReference type="EMBL" id="NRSG01000057">
    <property type="protein sequence ID" value="MBK1658552.1"/>
    <property type="molecule type" value="Genomic_DNA"/>
</dbReference>
<sequence>MSSFNPKAIPGLQLSAVSADHSTAVFTSVANGIVPGDTDGLVDIFVQDLATGRITQLQPQAATSLLSPTVQILSLGIDAAGDRIVVQGLSGRDGDIAVFDRSSGREIQADVDALGQDIGTAFGPLLSPLGNYVYFGVGVQSTTGVLRNLSIGENTLLGPVGSTPLGFSAEGTTFTVSPTRVIALDPPPRPVAVTTTLDFEAFGLAPGAETKVVDYGGFHWNQAGAVNVGPQSVYAAGSGYTAASGSSIGFIAEAGGFEVDGYASPAGTALSFTSDAAFTLNAAAFSAAFRDGLTITVTAFSDVAGTHAIGSKAFVVDRDLLSLIHFDDGSAQGTFAGARRIEFASNDHDSSTSDYFGFDDLTFTKLVAPDPLL</sequence>
<dbReference type="RefSeq" id="WP_133220017.1">
    <property type="nucleotide sequence ID" value="NZ_NRSG01000057.1"/>
</dbReference>
<gene>
    <name evidence="1" type="ORF">CKO45_09945</name>
</gene>
<proteinExistence type="predicted"/>
<name>A0ABS1CWZ0_9PROT</name>
<keyword evidence="2" id="KW-1185">Reference proteome</keyword>
<organism evidence="1 2">
    <name type="scientific">Paracraurococcus ruber</name>
    <dbReference type="NCBI Taxonomy" id="77675"/>
    <lineage>
        <taxon>Bacteria</taxon>
        <taxon>Pseudomonadati</taxon>
        <taxon>Pseudomonadota</taxon>
        <taxon>Alphaproteobacteria</taxon>
        <taxon>Acetobacterales</taxon>
        <taxon>Roseomonadaceae</taxon>
        <taxon>Paracraurococcus</taxon>
    </lineage>
</organism>
<accession>A0ABS1CWZ0</accession>
<evidence type="ECO:0000313" key="2">
    <source>
        <dbReference type="Proteomes" id="UP000697995"/>
    </source>
</evidence>
<protein>
    <submittedName>
        <fullName evidence="1">Uncharacterized protein</fullName>
    </submittedName>
</protein>
<comment type="caution">
    <text evidence="1">The sequence shown here is derived from an EMBL/GenBank/DDBJ whole genome shotgun (WGS) entry which is preliminary data.</text>
</comment>
<dbReference type="Proteomes" id="UP000697995">
    <property type="component" value="Unassembled WGS sequence"/>
</dbReference>
<evidence type="ECO:0000313" key="1">
    <source>
        <dbReference type="EMBL" id="MBK1658552.1"/>
    </source>
</evidence>
<dbReference type="SUPFAM" id="SSF82171">
    <property type="entry name" value="DPP6 N-terminal domain-like"/>
    <property type="match status" value="1"/>
</dbReference>
<reference evidence="1 2" key="1">
    <citation type="journal article" date="2020" name="Microorganisms">
        <title>Osmotic Adaptation and Compatible Solute Biosynthesis of Phototrophic Bacteria as Revealed from Genome Analyses.</title>
        <authorList>
            <person name="Imhoff J.F."/>
            <person name="Rahn T."/>
            <person name="Kunzel S."/>
            <person name="Keller A."/>
            <person name="Neulinger S.C."/>
        </authorList>
    </citation>
    <scope>NUCLEOTIDE SEQUENCE [LARGE SCALE GENOMIC DNA]</scope>
    <source>
        <strain evidence="1 2">DSM 15382</strain>
    </source>
</reference>